<dbReference type="NCBIfam" id="NF000995">
    <property type="entry name" value="PRK00104.1-4"/>
    <property type="match status" value="1"/>
</dbReference>
<dbReference type="PANTHER" id="PTHR33969">
    <property type="entry name" value="SEGREGATION AND CONDENSATION PROTEIN A"/>
    <property type="match status" value="1"/>
</dbReference>
<evidence type="ECO:0000256" key="1">
    <source>
        <dbReference type="ARBA" id="ARBA00022829"/>
    </source>
</evidence>
<comment type="subcellular location">
    <subcellularLocation>
        <location evidence="3">Cytoplasm</location>
    </subcellularLocation>
    <text evidence="3">Associated with two foci at the outer edges of the nucleoid region in young cells, and at four foci within both cell halves in older cells.</text>
</comment>
<dbReference type="HAMAP" id="MF_01805">
    <property type="entry name" value="ScpA"/>
    <property type="match status" value="1"/>
</dbReference>
<evidence type="ECO:0000256" key="2">
    <source>
        <dbReference type="ARBA" id="ARBA00044777"/>
    </source>
</evidence>
<keyword evidence="3" id="KW-0132">Cell division</keyword>
<keyword evidence="5" id="KW-1185">Reference proteome</keyword>
<dbReference type="PANTHER" id="PTHR33969:SF2">
    <property type="entry name" value="SEGREGATION AND CONDENSATION PROTEIN A"/>
    <property type="match status" value="1"/>
</dbReference>
<evidence type="ECO:0000313" key="4">
    <source>
        <dbReference type="EMBL" id="MDR7072599.1"/>
    </source>
</evidence>
<comment type="function">
    <text evidence="3">Participates in chromosomal partition during cell division. May act via the formation of a condensin-like complex containing Smc and ScpB that pull DNA away from mid-cell into both cell halves.</text>
</comment>
<dbReference type="Gene3D" id="6.10.250.2410">
    <property type="match status" value="1"/>
</dbReference>
<comment type="caution">
    <text evidence="4">The sequence shown here is derived from an EMBL/GenBank/DDBJ whole genome shotgun (WGS) entry which is preliminary data.</text>
</comment>
<dbReference type="RefSeq" id="WP_310257889.1">
    <property type="nucleotide sequence ID" value="NZ_JAVDWA010000002.1"/>
</dbReference>
<name>A0ABU1TZF7_9BACL</name>
<keyword evidence="3" id="KW-0131">Cell cycle</keyword>
<reference evidence="4 5" key="1">
    <citation type="submission" date="2023-07" db="EMBL/GenBank/DDBJ databases">
        <title>Sorghum-associated microbial communities from plants grown in Nebraska, USA.</title>
        <authorList>
            <person name="Schachtman D."/>
        </authorList>
    </citation>
    <scope>NUCLEOTIDE SEQUENCE [LARGE SCALE GENOMIC DNA]</scope>
    <source>
        <strain evidence="4 5">BE211</strain>
    </source>
</reference>
<dbReference type="EMBL" id="JAVDWA010000002">
    <property type="protein sequence ID" value="MDR7072599.1"/>
    <property type="molecule type" value="Genomic_DNA"/>
</dbReference>
<dbReference type="Gene3D" id="1.10.10.580">
    <property type="entry name" value="Structural maintenance of chromosome 1. Chain E"/>
    <property type="match status" value="1"/>
</dbReference>
<sequence length="247" mass="29110">MQYSVKLDGFEGPLDLLLHLIQTYEVDIYDIPVAIITEQYLQYIHTMKELKLDVASEFLVMAATLLAIKSKMLLPKHEEDFFDQQMELDVEDDPRDELVRRLVEYRKFKHAADELKGREAERSLIYTREPLDLSSFEKEETNTQVTNVTLFDMLQAMQKILQEKVVRAPRQTTIERQEIPIETRMTQIKESLRSFGGKKKFRDLFNQGNKEHMVVTFLALLELMKVKTVNCEQQDHFSEIYITLIEE</sequence>
<comment type="subunit">
    <text evidence="3">Component of a cohesin-like complex composed of ScpA, ScpB and the Smc homodimer, in which ScpA and ScpB bind to the head domain of Smc. The presence of the three proteins is required for the association of the complex with DNA.</text>
</comment>
<keyword evidence="3" id="KW-0963">Cytoplasm</keyword>
<gene>
    <name evidence="3" type="primary">scpA</name>
    <name evidence="4" type="ORF">J2X07_001576</name>
</gene>
<dbReference type="Proteomes" id="UP001258181">
    <property type="component" value="Unassembled WGS sequence"/>
</dbReference>
<dbReference type="InterPro" id="IPR003768">
    <property type="entry name" value="ScpA"/>
</dbReference>
<accession>A0ABU1TZF7</accession>
<proteinExistence type="inferred from homology"/>
<comment type="similarity">
    <text evidence="3">Belongs to the ScpA family.</text>
</comment>
<organism evidence="4 5">
    <name type="scientific">Fictibacillus barbaricus</name>
    <dbReference type="NCBI Taxonomy" id="182136"/>
    <lineage>
        <taxon>Bacteria</taxon>
        <taxon>Bacillati</taxon>
        <taxon>Bacillota</taxon>
        <taxon>Bacilli</taxon>
        <taxon>Bacillales</taxon>
        <taxon>Fictibacillaceae</taxon>
        <taxon>Fictibacillus</taxon>
    </lineage>
</organism>
<protein>
    <recommendedName>
        <fullName evidence="2 3">Segregation and condensation protein A</fullName>
    </recommendedName>
</protein>
<dbReference type="Pfam" id="PF02616">
    <property type="entry name" value="SMC_ScpA"/>
    <property type="match status" value="1"/>
</dbReference>
<evidence type="ECO:0000256" key="3">
    <source>
        <dbReference type="HAMAP-Rule" id="MF_01805"/>
    </source>
</evidence>
<dbReference type="InterPro" id="IPR023093">
    <property type="entry name" value="ScpA-like_C"/>
</dbReference>
<evidence type="ECO:0000313" key="5">
    <source>
        <dbReference type="Proteomes" id="UP001258181"/>
    </source>
</evidence>
<keyword evidence="1 3" id="KW-0159">Chromosome partition</keyword>